<name>A0A167W030_9EURO</name>
<evidence type="ECO:0000256" key="6">
    <source>
        <dbReference type="ARBA" id="ARBA00023242"/>
    </source>
</evidence>
<dbReference type="GO" id="GO:0000076">
    <property type="term" value="P:DNA replication checkpoint signaling"/>
    <property type="evidence" value="ECO:0007669"/>
    <property type="project" value="UniProtKB-UniRule"/>
</dbReference>
<dbReference type="GO" id="GO:0031298">
    <property type="term" value="C:replication fork protection complex"/>
    <property type="evidence" value="ECO:0007669"/>
    <property type="project" value="TreeGrafter"/>
</dbReference>
<dbReference type="PANTHER" id="PTHR13220">
    <property type="entry name" value="TIMELESS INTERACTING-RELATED"/>
    <property type="match status" value="1"/>
</dbReference>
<evidence type="ECO:0000256" key="1">
    <source>
        <dbReference type="ARBA" id="ARBA00004123"/>
    </source>
</evidence>
<dbReference type="VEuPathDB" id="FungiDB:AAP_05065"/>
<evidence type="ECO:0000256" key="10">
    <source>
        <dbReference type="SAM" id="MobiDB-lite"/>
    </source>
</evidence>
<proteinExistence type="inferred from homology"/>
<dbReference type="GO" id="GO:0043111">
    <property type="term" value="P:replication fork arrest"/>
    <property type="evidence" value="ECO:0007669"/>
    <property type="project" value="TreeGrafter"/>
</dbReference>
<protein>
    <recommendedName>
        <fullName evidence="9">Chromosome segregation in meiosis protein</fullName>
    </recommendedName>
</protein>
<comment type="function">
    <text evidence="8">Forms a fork protection complex (FPC) with TOF1 and which is required for chromosome segregation during meiosis and DNA damage repair. FPC coordinates leading and lagging strand synthesis and moves with the replication fork. FPC stabilizes replication forks in a configuration that is recognized by replication checkpoint sensors.</text>
</comment>
<feature type="domain" description="Chromosome segregation in meiosis protein 3" evidence="11">
    <location>
        <begin position="76"/>
        <end position="157"/>
    </location>
</feature>
<accession>A0A167W030</accession>
<comment type="caution">
    <text evidence="12">The sequence shown here is derived from an EMBL/GenBank/DDBJ whole genome shotgun (WGS) entry which is preliminary data.</text>
</comment>
<feature type="compositionally biased region" description="Acidic residues" evidence="10">
    <location>
        <begin position="283"/>
        <end position="298"/>
    </location>
</feature>
<dbReference type="InterPro" id="IPR040038">
    <property type="entry name" value="TIPIN/Csm3/Swi3"/>
</dbReference>
<evidence type="ECO:0000256" key="7">
    <source>
        <dbReference type="ARBA" id="ARBA00023306"/>
    </source>
</evidence>
<dbReference type="PANTHER" id="PTHR13220:SF11">
    <property type="entry name" value="TIMELESS-INTERACTING PROTEIN"/>
    <property type="match status" value="1"/>
</dbReference>
<feature type="compositionally biased region" description="Polar residues" evidence="10">
    <location>
        <begin position="174"/>
        <end position="201"/>
    </location>
</feature>
<comment type="function">
    <text evidence="9">Plays an important role in the control of DNA replication and the maintenance of replication fork stability.</text>
</comment>
<reference evidence="12 13" key="1">
    <citation type="journal article" date="2016" name="Genome Biol. Evol.">
        <title>Divergent and convergent evolution of fungal pathogenicity.</title>
        <authorList>
            <person name="Shang Y."/>
            <person name="Xiao G."/>
            <person name="Zheng P."/>
            <person name="Cen K."/>
            <person name="Zhan S."/>
            <person name="Wang C."/>
        </authorList>
    </citation>
    <scope>NUCLEOTIDE SEQUENCE [LARGE SCALE GENOMIC DNA]</scope>
    <source>
        <strain evidence="12 13">ARSEF 7405</strain>
    </source>
</reference>
<feature type="compositionally biased region" description="Polar residues" evidence="10">
    <location>
        <begin position="301"/>
        <end position="310"/>
    </location>
</feature>
<evidence type="ECO:0000256" key="4">
    <source>
        <dbReference type="ARBA" id="ARBA00022763"/>
    </source>
</evidence>
<keyword evidence="7 9" id="KW-0131">Cell cycle</keyword>
<gene>
    <name evidence="12" type="ORF">AAP_05065</name>
</gene>
<comment type="similarity">
    <text evidence="2 9">Belongs to the CSM3 family.</text>
</comment>
<evidence type="ECO:0000256" key="3">
    <source>
        <dbReference type="ARBA" id="ARBA00011217"/>
    </source>
</evidence>
<dbReference type="AlphaFoldDB" id="A0A167W030"/>
<evidence type="ECO:0000256" key="5">
    <source>
        <dbReference type="ARBA" id="ARBA00022880"/>
    </source>
</evidence>
<evidence type="ECO:0000313" key="13">
    <source>
        <dbReference type="Proteomes" id="UP000242877"/>
    </source>
</evidence>
<dbReference type="GO" id="GO:0003677">
    <property type="term" value="F:DNA binding"/>
    <property type="evidence" value="ECO:0007669"/>
    <property type="project" value="TreeGrafter"/>
</dbReference>
<dbReference type="EMBL" id="AZGZ01000027">
    <property type="protein sequence ID" value="KZZ88244.1"/>
    <property type="molecule type" value="Genomic_DNA"/>
</dbReference>
<keyword evidence="5" id="KW-0236">DNA replication inhibitor</keyword>
<keyword evidence="13" id="KW-1185">Reference proteome</keyword>
<dbReference type="InterPro" id="IPR012923">
    <property type="entry name" value="Csm3"/>
</dbReference>
<feature type="region of interest" description="Disordered" evidence="10">
    <location>
        <begin position="158"/>
        <end position="226"/>
    </location>
</feature>
<evidence type="ECO:0000256" key="8">
    <source>
        <dbReference type="ARBA" id="ARBA00025496"/>
    </source>
</evidence>
<evidence type="ECO:0000256" key="9">
    <source>
        <dbReference type="RuleBase" id="RU366049"/>
    </source>
</evidence>
<dbReference type="GO" id="GO:0006974">
    <property type="term" value="P:DNA damage response"/>
    <property type="evidence" value="ECO:0007669"/>
    <property type="project" value="UniProtKB-KW"/>
</dbReference>
<keyword evidence="6 9" id="KW-0539">Nucleus</keyword>
<feature type="region of interest" description="Disordered" evidence="10">
    <location>
        <begin position="244"/>
        <end position="328"/>
    </location>
</feature>
<evidence type="ECO:0000313" key="12">
    <source>
        <dbReference type="EMBL" id="KZZ88244.1"/>
    </source>
</evidence>
<dbReference type="Proteomes" id="UP000242877">
    <property type="component" value="Unassembled WGS sequence"/>
</dbReference>
<dbReference type="Pfam" id="PF07962">
    <property type="entry name" value="Swi3"/>
    <property type="match status" value="1"/>
</dbReference>
<comment type="subunit">
    <text evidence="3">Component of the fork protection complex (FPC) consisting of TOF1 and CSM3.</text>
</comment>
<dbReference type="GO" id="GO:0031297">
    <property type="term" value="P:replication fork processing"/>
    <property type="evidence" value="ECO:0007669"/>
    <property type="project" value="UniProtKB-UniRule"/>
</dbReference>
<evidence type="ECO:0000256" key="2">
    <source>
        <dbReference type="ARBA" id="ARBA00006075"/>
    </source>
</evidence>
<evidence type="ECO:0000259" key="11">
    <source>
        <dbReference type="Pfam" id="PF07962"/>
    </source>
</evidence>
<dbReference type="OrthoDB" id="437078at2759"/>
<keyword evidence="4 9" id="KW-0227">DNA damage</keyword>
<comment type="subcellular location">
    <subcellularLocation>
        <location evidence="1 9">Nucleus</location>
    </subcellularLocation>
</comment>
<feature type="region of interest" description="Disordered" evidence="10">
    <location>
        <begin position="25"/>
        <end position="53"/>
    </location>
</feature>
<organism evidence="12 13">
    <name type="scientific">Ascosphaera apis ARSEF 7405</name>
    <dbReference type="NCBI Taxonomy" id="392613"/>
    <lineage>
        <taxon>Eukaryota</taxon>
        <taxon>Fungi</taxon>
        <taxon>Dikarya</taxon>
        <taxon>Ascomycota</taxon>
        <taxon>Pezizomycotina</taxon>
        <taxon>Eurotiomycetes</taxon>
        <taxon>Eurotiomycetidae</taxon>
        <taxon>Onygenales</taxon>
        <taxon>Ascosphaeraceae</taxon>
        <taxon>Ascosphaera</taxon>
    </lineage>
</organism>
<feature type="compositionally biased region" description="Low complexity" evidence="10">
    <location>
        <begin position="30"/>
        <end position="40"/>
    </location>
</feature>
<sequence length="328" mass="36931">MEGQTGGSAGDGLFDYDLDFEDIIRDRNETGNNAAAATGQQPPPGVNHANQQKVDDTNLGLDEEIQVTKKRQPVPKLDEEKLLSQKGIPRLRKKARKLNLHGKGREYEDTAKLLNFFQLWLDDLHPRVKFADGLAIIEKLGHSKRLITMRKEWINEATRQRQGYSDTPREESGFNFTQNEPSNATGNHTFTSGMRDSTAMEQDNDLFVDQGNNGNLSPNVLLPTNEHEEDDDLDALLAEPSMQDLSINNTHMPRNEDTDMPLAERNTNSAPPRQPPSTRADEPPEDDLDALLAEEDEMLSSLKNKGNQHQPAPDDFEDDWEAMREFGM</sequence>